<dbReference type="EMBL" id="CP025938">
    <property type="protein sequence ID" value="AUS05442.1"/>
    <property type="molecule type" value="Genomic_DNA"/>
</dbReference>
<dbReference type="AlphaFoldDB" id="A0A2I7SHR2"/>
<dbReference type="OrthoDB" id="1119824at2"/>
<sequence length="116" mass="13893">MEISKDLLSLLLPDFLVAHFSFKSSSSTEDKLRLYFEEKNIVPNSFKTRKVESKGFHKEIIIEDFPLRGKLVYLHLKRRRWRDVDTKETLQRDWNNVEKGTRMTTEFAAFLKEINR</sequence>
<organism evidence="1 2">
    <name type="scientific">Pseudotamlana carrageenivorans</name>
    <dbReference type="NCBI Taxonomy" id="2069432"/>
    <lineage>
        <taxon>Bacteria</taxon>
        <taxon>Pseudomonadati</taxon>
        <taxon>Bacteroidota</taxon>
        <taxon>Flavobacteriia</taxon>
        <taxon>Flavobacteriales</taxon>
        <taxon>Flavobacteriaceae</taxon>
        <taxon>Pseudotamlana</taxon>
    </lineage>
</organism>
<name>A0A2I7SHR2_9FLAO</name>
<accession>A0A2I7SHR2</accession>
<dbReference type="Proteomes" id="UP000236592">
    <property type="component" value="Chromosome"/>
</dbReference>
<dbReference type="KEGG" id="taj:C1A40_08150"/>
<proteinExistence type="predicted"/>
<evidence type="ECO:0000313" key="1">
    <source>
        <dbReference type="EMBL" id="AUS05442.1"/>
    </source>
</evidence>
<gene>
    <name evidence="1" type="ORF">C1A40_08150</name>
</gene>
<reference evidence="2" key="1">
    <citation type="submission" date="2018-01" db="EMBL/GenBank/DDBJ databases">
        <title>Complete genome of Tamlana sp. UJ94.</title>
        <authorList>
            <person name="Jung J."/>
            <person name="Chung D."/>
            <person name="Bae S.S."/>
            <person name="Baek K."/>
        </authorList>
    </citation>
    <scope>NUCLEOTIDE SEQUENCE [LARGE SCALE GENOMIC DNA]</scope>
    <source>
        <strain evidence="2">UJ94</strain>
    </source>
</reference>
<evidence type="ECO:0000313" key="2">
    <source>
        <dbReference type="Proteomes" id="UP000236592"/>
    </source>
</evidence>
<protein>
    <submittedName>
        <fullName evidence="1">Transposase</fullName>
    </submittedName>
</protein>
<keyword evidence="2" id="KW-1185">Reference proteome</keyword>
<dbReference type="RefSeq" id="WP_102995473.1">
    <property type="nucleotide sequence ID" value="NZ_CP025938.1"/>
</dbReference>